<dbReference type="OrthoDB" id="10463164at2759"/>
<dbReference type="InterPro" id="IPR036259">
    <property type="entry name" value="MFS_trans_sf"/>
</dbReference>
<gene>
    <name evidence="9" type="ORF">Poli38472_008089</name>
</gene>
<proteinExistence type="inferred from homology"/>
<dbReference type="PANTHER" id="PTHR31585">
    <property type="entry name" value="FOLATE-BIOPTERIN TRANSPORTER 1, CHLOROPLASTIC"/>
    <property type="match status" value="1"/>
</dbReference>
<evidence type="ECO:0000256" key="1">
    <source>
        <dbReference type="ARBA" id="ARBA00004141"/>
    </source>
</evidence>
<dbReference type="InterPro" id="IPR039309">
    <property type="entry name" value="BT1"/>
</dbReference>
<evidence type="ECO:0000313" key="9">
    <source>
        <dbReference type="EMBL" id="TMW65447.1"/>
    </source>
</evidence>
<dbReference type="AlphaFoldDB" id="A0A8K1FN31"/>
<comment type="similarity">
    <text evidence="2">Belongs to the major facilitator superfamily. Folate-biopterin transporter (TC 2.A.71) family.</text>
</comment>
<evidence type="ECO:0000313" key="10">
    <source>
        <dbReference type="Proteomes" id="UP000794436"/>
    </source>
</evidence>
<dbReference type="GO" id="GO:0016020">
    <property type="term" value="C:membrane"/>
    <property type="evidence" value="ECO:0007669"/>
    <property type="project" value="UniProtKB-SubCell"/>
</dbReference>
<keyword evidence="6 8" id="KW-0472">Membrane</keyword>
<evidence type="ECO:0000256" key="4">
    <source>
        <dbReference type="ARBA" id="ARBA00022692"/>
    </source>
</evidence>
<organism evidence="9 10">
    <name type="scientific">Pythium oligandrum</name>
    <name type="common">Mycoparasitic fungus</name>
    <dbReference type="NCBI Taxonomy" id="41045"/>
    <lineage>
        <taxon>Eukaryota</taxon>
        <taxon>Sar</taxon>
        <taxon>Stramenopiles</taxon>
        <taxon>Oomycota</taxon>
        <taxon>Peronosporomycetes</taxon>
        <taxon>Pythiales</taxon>
        <taxon>Pythiaceae</taxon>
        <taxon>Pythium</taxon>
    </lineage>
</organism>
<evidence type="ECO:0000256" key="7">
    <source>
        <dbReference type="SAM" id="MobiDB-lite"/>
    </source>
</evidence>
<feature type="transmembrane region" description="Helical" evidence="8">
    <location>
        <begin position="492"/>
        <end position="516"/>
    </location>
</feature>
<dbReference type="Pfam" id="PF03092">
    <property type="entry name" value="BT1"/>
    <property type="match status" value="1"/>
</dbReference>
<feature type="transmembrane region" description="Helical" evidence="8">
    <location>
        <begin position="158"/>
        <end position="177"/>
    </location>
</feature>
<dbReference type="EMBL" id="SPLM01000037">
    <property type="protein sequence ID" value="TMW65447.1"/>
    <property type="molecule type" value="Genomic_DNA"/>
</dbReference>
<keyword evidence="4 8" id="KW-0812">Transmembrane</keyword>
<dbReference type="SUPFAM" id="SSF103473">
    <property type="entry name" value="MFS general substrate transporter"/>
    <property type="match status" value="1"/>
</dbReference>
<feature type="transmembrane region" description="Helical" evidence="8">
    <location>
        <begin position="269"/>
        <end position="292"/>
    </location>
</feature>
<comment type="subcellular location">
    <subcellularLocation>
        <location evidence="1">Membrane</location>
        <topology evidence="1">Multi-pass membrane protein</topology>
    </subcellularLocation>
</comment>
<accession>A0A8K1FN31</accession>
<evidence type="ECO:0000256" key="3">
    <source>
        <dbReference type="ARBA" id="ARBA00022448"/>
    </source>
</evidence>
<feature type="compositionally biased region" description="Polar residues" evidence="7">
    <location>
        <begin position="13"/>
        <end position="26"/>
    </location>
</feature>
<feature type="transmembrane region" description="Helical" evidence="8">
    <location>
        <begin position="130"/>
        <end position="151"/>
    </location>
</feature>
<protein>
    <recommendedName>
        <fullName evidence="11">Transmembrane protein</fullName>
    </recommendedName>
</protein>
<reference evidence="9" key="1">
    <citation type="submission" date="2019-03" db="EMBL/GenBank/DDBJ databases">
        <title>Long read genome sequence of the mycoparasitic Pythium oligandrum ATCC 38472 isolated from sugarbeet rhizosphere.</title>
        <authorList>
            <person name="Gaulin E."/>
        </authorList>
    </citation>
    <scope>NUCLEOTIDE SEQUENCE</scope>
    <source>
        <strain evidence="9">ATCC 38472_TT</strain>
    </source>
</reference>
<feature type="region of interest" description="Disordered" evidence="7">
    <location>
        <begin position="1"/>
        <end position="27"/>
    </location>
</feature>
<dbReference type="Proteomes" id="UP000794436">
    <property type="component" value="Unassembled WGS sequence"/>
</dbReference>
<evidence type="ECO:0000256" key="8">
    <source>
        <dbReference type="SAM" id="Phobius"/>
    </source>
</evidence>
<feature type="transmembrane region" description="Helical" evidence="8">
    <location>
        <begin position="452"/>
        <end position="472"/>
    </location>
</feature>
<keyword evidence="10" id="KW-1185">Reference proteome</keyword>
<evidence type="ECO:0000256" key="6">
    <source>
        <dbReference type="ARBA" id="ARBA00023136"/>
    </source>
</evidence>
<sequence>MPLSPRFEALSPQGGTPSSRVQQTSTDEIERGDSFQLMEPGELILPDELTPVQQTPLTMSFWFPRRFRTNRNRRTQGAIQHGDVQNIFARRRIGLVVNYAAVGYLDGLLPLLVVMMFGRDSAGRNTLTSILQIMSLLRVLAAFCSDAIPIFSRRRRPYLLVAWGMEFVLFLIMASYVIKDDNVATSTNWQATVALLSVGHTLAIATSDGLMIEYAHREGEFDRGCIQMLLLAVRYVGELVGRATMTVQDPALPVSDCAMGYRDGCTTPLGVVFGIGTLVSLTALLSSIWASYVPSRSLDVATAATTFSAQMEKLWGFQRACGTWQLMLFGFLQATSASWMLPTSRQFAVDILGFSDATRWISDLANRAVCMVCALAMCTLWRNTNWRKLTLFSLLVGSFLVSIPSTIVLTQRVTTSPALFFLAHHVSAGCEALIMMVRLLASVELAVPGFEATCFTFFTTVFDLGDVVGSGFGYTMHHLMQDTNNLVLWSSAWLIVLSVALYVLQIAVNAVTLPFLPRQKRHAQDRLVDGSHCRSTLPAKLVAVLMAVLFVLVLAYEIWATVEGKQVIQRTGTLVYL</sequence>
<feature type="transmembrane region" description="Helical" evidence="8">
    <location>
        <begin position="389"/>
        <end position="409"/>
    </location>
</feature>
<evidence type="ECO:0000256" key="2">
    <source>
        <dbReference type="ARBA" id="ARBA00007015"/>
    </source>
</evidence>
<keyword evidence="5 8" id="KW-1133">Transmembrane helix</keyword>
<feature type="transmembrane region" description="Helical" evidence="8">
    <location>
        <begin position="96"/>
        <end position="118"/>
    </location>
</feature>
<name>A0A8K1FN31_PYTOL</name>
<evidence type="ECO:0000256" key="5">
    <source>
        <dbReference type="ARBA" id="ARBA00022989"/>
    </source>
</evidence>
<dbReference type="PANTHER" id="PTHR31585:SF5">
    <property type="entry name" value="RNA-BINDING S4 DOMAIN-CONTAINING PROTEIN"/>
    <property type="match status" value="1"/>
</dbReference>
<feature type="transmembrane region" description="Helical" evidence="8">
    <location>
        <begin position="537"/>
        <end position="556"/>
    </location>
</feature>
<comment type="caution">
    <text evidence="9">The sequence shown here is derived from an EMBL/GenBank/DDBJ whole genome shotgun (WGS) entry which is preliminary data.</text>
</comment>
<keyword evidence="3" id="KW-0813">Transport</keyword>
<evidence type="ECO:0008006" key="11">
    <source>
        <dbReference type="Google" id="ProtNLM"/>
    </source>
</evidence>